<keyword evidence="2" id="KW-0732">Signal</keyword>
<dbReference type="Proteomes" id="UP001497516">
    <property type="component" value="Chromosome 7"/>
</dbReference>
<evidence type="ECO:0000313" key="4">
    <source>
        <dbReference type="Proteomes" id="UP001497516"/>
    </source>
</evidence>
<feature type="chain" id="PRO_5043685184" evidence="2">
    <location>
        <begin position="26"/>
        <end position="317"/>
    </location>
</feature>
<evidence type="ECO:0000313" key="3">
    <source>
        <dbReference type="EMBL" id="CAL1401364.1"/>
    </source>
</evidence>
<feature type="signal peptide" evidence="2">
    <location>
        <begin position="1"/>
        <end position="25"/>
    </location>
</feature>
<reference evidence="3 4" key="1">
    <citation type="submission" date="2024-04" db="EMBL/GenBank/DDBJ databases">
        <authorList>
            <person name="Fracassetti M."/>
        </authorList>
    </citation>
    <scope>NUCLEOTIDE SEQUENCE [LARGE SCALE GENOMIC DNA]</scope>
</reference>
<dbReference type="AlphaFoldDB" id="A0AAV2FTV3"/>
<proteinExistence type="predicted"/>
<sequence length="317" mass="35112">MAGGALSSLLEISFWLGEWLKQVFSSWLLASLQNQKKVRPTTIPGQSDGRREGHPSTPQGRKSDNHRKIAVLTCKSVISHQKRKRGVVWGRDDSLLNANIKRGRLMSLKGWRFWLPPAPDVGEEESLVSQPASGDYNLRTSRSHNYFQGARMSRPLLVWEAIMQKPALRWPAKKPTATGTRLTAGGRWLFSPAKGVPKLRQSRGTGSVTVICRFGPDFSRIFGRDLCQLISPNKLNGVILSVDSSPISNTTQIANGNWQSALTPREAATAVFLIIYSPLLRMIVHRYQEKYCSSGSSNAATLPFPECACFELGYGGM</sequence>
<gene>
    <name evidence="3" type="ORF">LTRI10_LOCUS41425</name>
</gene>
<protein>
    <submittedName>
        <fullName evidence="3">Uncharacterized protein</fullName>
    </submittedName>
</protein>
<evidence type="ECO:0000256" key="1">
    <source>
        <dbReference type="SAM" id="MobiDB-lite"/>
    </source>
</evidence>
<organism evidence="3 4">
    <name type="scientific">Linum trigynum</name>
    <dbReference type="NCBI Taxonomy" id="586398"/>
    <lineage>
        <taxon>Eukaryota</taxon>
        <taxon>Viridiplantae</taxon>
        <taxon>Streptophyta</taxon>
        <taxon>Embryophyta</taxon>
        <taxon>Tracheophyta</taxon>
        <taxon>Spermatophyta</taxon>
        <taxon>Magnoliopsida</taxon>
        <taxon>eudicotyledons</taxon>
        <taxon>Gunneridae</taxon>
        <taxon>Pentapetalae</taxon>
        <taxon>rosids</taxon>
        <taxon>fabids</taxon>
        <taxon>Malpighiales</taxon>
        <taxon>Linaceae</taxon>
        <taxon>Linum</taxon>
    </lineage>
</organism>
<evidence type="ECO:0000256" key="2">
    <source>
        <dbReference type="SAM" id="SignalP"/>
    </source>
</evidence>
<dbReference type="EMBL" id="OZ034820">
    <property type="protein sequence ID" value="CAL1401364.1"/>
    <property type="molecule type" value="Genomic_DNA"/>
</dbReference>
<accession>A0AAV2FTV3</accession>
<name>A0AAV2FTV3_9ROSI</name>
<feature type="region of interest" description="Disordered" evidence="1">
    <location>
        <begin position="39"/>
        <end position="66"/>
    </location>
</feature>
<keyword evidence="4" id="KW-1185">Reference proteome</keyword>